<dbReference type="InterPro" id="IPR013320">
    <property type="entry name" value="ConA-like_dom_sf"/>
</dbReference>
<dbReference type="CDD" id="cd00081">
    <property type="entry name" value="Hint"/>
    <property type="match status" value="1"/>
</dbReference>
<dbReference type="InterPro" id="IPR013517">
    <property type="entry name" value="FG-GAP"/>
</dbReference>
<feature type="compositionally biased region" description="Low complexity" evidence="4">
    <location>
        <begin position="1443"/>
        <end position="1452"/>
    </location>
</feature>
<dbReference type="InterPro" id="IPR045351">
    <property type="entry name" value="DUF6531"/>
</dbReference>
<feature type="compositionally biased region" description="Basic and acidic residues" evidence="4">
    <location>
        <begin position="102"/>
        <end position="120"/>
    </location>
</feature>
<feature type="region of interest" description="Disordered" evidence="4">
    <location>
        <begin position="1443"/>
        <end position="1465"/>
    </location>
</feature>
<dbReference type="Pfam" id="PF13517">
    <property type="entry name" value="FG-GAP_3"/>
    <property type="match status" value="2"/>
</dbReference>
<keyword evidence="1" id="KW-0732">Signal</keyword>
<feature type="region of interest" description="Disordered" evidence="4">
    <location>
        <begin position="1920"/>
        <end position="1966"/>
    </location>
</feature>
<accession>A0A7L6B031</accession>
<dbReference type="PROSITE" id="PS50817">
    <property type="entry name" value="INTEIN_N_TER"/>
    <property type="match status" value="1"/>
</dbReference>
<dbReference type="Pfam" id="PF25023">
    <property type="entry name" value="TEN_YD-shell"/>
    <property type="match status" value="1"/>
</dbReference>
<evidence type="ECO:0000259" key="6">
    <source>
        <dbReference type="SMART" id="SM00560"/>
    </source>
</evidence>
<gene>
    <name evidence="7" type="ORF">H1D33_18210</name>
</gene>
<dbReference type="PROSITE" id="PS50818">
    <property type="entry name" value="INTEIN_C_TER"/>
    <property type="match status" value="1"/>
</dbReference>
<evidence type="ECO:0000256" key="2">
    <source>
        <dbReference type="ARBA" id="ARBA00022737"/>
    </source>
</evidence>
<dbReference type="Gene3D" id="3.90.930.1">
    <property type="match status" value="1"/>
</dbReference>
<dbReference type="Gene3D" id="2.170.16.10">
    <property type="entry name" value="Hedgehog/Intein (Hint) domain"/>
    <property type="match status" value="1"/>
</dbReference>
<dbReference type="InterPro" id="IPR030934">
    <property type="entry name" value="Intein_C"/>
</dbReference>
<organism evidence="7 8">
    <name type="scientific">Micromonospora robiginosa</name>
    <dbReference type="NCBI Taxonomy" id="2749844"/>
    <lineage>
        <taxon>Bacteria</taxon>
        <taxon>Bacillati</taxon>
        <taxon>Actinomycetota</taxon>
        <taxon>Actinomycetes</taxon>
        <taxon>Micromonosporales</taxon>
        <taxon>Micromonosporaceae</taxon>
        <taxon>Micromonospora</taxon>
    </lineage>
</organism>
<evidence type="ECO:0000256" key="3">
    <source>
        <dbReference type="ARBA" id="ARBA00023157"/>
    </source>
</evidence>
<keyword evidence="8" id="KW-1185">Reference proteome</keyword>
<dbReference type="RefSeq" id="WP_181567861.1">
    <property type="nucleotide sequence ID" value="NZ_CP059322.2"/>
</dbReference>
<dbReference type="InterPro" id="IPR036844">
    <property type="entry name" value="Hint_dom_sf"/>
</dbReference>
<keyword evidence="2" id="KW-0677">Repeat</keyword>
<dbReference type="SUPFAM" id="SSF49899">
    <property type="entry name" value="Concanavalin A-like lectins/glucanases"/>
    <property type="match status" value="3"/>
</dbReference>
<reference evidence="7 8" key="2">
    <citation type="journal article" date="2021" name="Mar. Drugs">
        <title>A New Micromonospora Strain with Antibiotic Activity Isolated from the Microbiome of a Mid-Atlantic Deep-Sea Sponge.</title>
        <authorList>
            <person name="Back C.R."/>
            <person name="Stennett H.L."/>
            <person name="Williams S.E."/>
            <person name="Wang L."/>
            <person name="Ojeda Gomez J."/>
            <person name="Abdulle O.M."/>
            <person name="Duffy T."/>
            <person name="Neal C."/>
            <person name="Mantell J."/>
            <person name="Jepson M.A."/>
            <person name="Hendry K.R."/>
            <person name="Powell D."/>
            <person name="Stach J.E.M."/>
            <person name="Essex-Lopresti A.E."/>
            <person name="Willis C.L."/>
            <person name="Curnow P."/>
            <person name="Race P.R."/>
        </authorList>
    </citation>
    <scope>NUCLEOTIDE SEQUENCE [LARGE SCALE GENOMIC DNA]</scope>
    <source>
        <strain evidence="7 8">28ISP2-46</strain>
    </source>
</reference>
<evidence type="ECO:0000256" key="1">
    <source>
        <dbReference type="ARBA" id="ARBA00022729"/>
    </source>
</evidence>
<feature type="compositionally biased region" description="Polar residues" evidence="4">
    <location>
        <begin position="1943"/>
        <end position="1957"/>
    </location>
</feature>
<dbReference type="Pfam" id="PF07591">
    <property type="entry name" value="PT-HINT"/>
    <property type="match status" value="1"/>
</dbReference>
<reference evidence="8" key="1">
    <citation type="submission" date="2020-07" db="EMBL/GenBank/DDBJ databases">
        <title>A new Micromonospora strain with potent antibiotic activity isolated from the microbiome of a mid-Atlantic deep-sea sponge.</title>
        <authorList>
            <person name="Back C.R."/>
            <person name="Stennett H.L."/>
            <person name="Williams S.E."/>
            <person name="Wang L."/>
            <person name="Ojeda Gomez J."/>
            <person name="Abdulle O.M."/>
            <person name="Duffy T."/>
            <person name="Hendry K.R."/>
            <person name="Powell D."/>
            <person name="Stach J.E."/>
            <person name="Essex-Lopresti A.E."/>
            <person name="Willis C.L."/>
            <person name="Curnow P."/>
            <person name="Race P.R."/>
        </authorList>
    </citation>
    <scope>NUCLEOTIDE SEQUENCE [LARGE SCALE GENOMIC DNA]</scope>
    <source>
        <strain evidence="8">28ISP2-46</strain>
    </source>
</reference>
<dbReference type="SMART" id="SM00560">
    <property type="entry name" value="LamGL"/>
    <property type="match status" value="1"/>
</dbReference>
<dbReference type="InterPro" id="IPR056823">
    <property type="entry name" value="TEN-like_YD-shell"/>
</dbReference>
<evidence type="ECO:0000259" key="5">
    <source>
        <dbReference type="SMART" id="SM00306"/>
    </source>
</evidence>
<dbReference type="Pfam" id="PF13385">
    <property type="entry name" value="Laminin_G_3"/>
    <property type="match status" value="3"/>
</dbReference>
<dbReference type="Proteomes" id="UP000510844">
    <property type="component" value="Chromosome"/>
</dbReference>
<feature type="domain" description="LamG-like jellyroll fold" evidence="6">
    <location>
        <begin position="2219"/>
        <end position="2356"/>
    </location>
</feature>
<keyword evidence="3" id="KW-1015">Disulfide bond</keyword>
<evidence type="ECO:0000313" key="7">
    <source>
        <dbReference type="EMBL" id="QLQ35328.1"/>
    </source>
</evidence>
<dbReference type="InterPro" id="IPR050708">
    <property type="entry name" value="T6SS_VgrG/RHS"/>
</dbReference>
<dbReference type="InterPro" id="IPR006530">
    <property type="entry name" value="YD"/>
</dbReference>
<sequence>MALTVAVPPGAVPVDGDFPLSWLWSWLPQRAAWSAPGPDGPQQRAAGGADGRSHQASAAQTTANGGRGRAPGHSPQAAPADKRVPPKVAKATTPSIPGRTGFDPRRSQRATDKTEARADVYENPDGSVTRQVHELPVNYRRADGSWQPIDRTLVRSGGRLKQKASPLPADLAATAADPRLATLGLGEERSLSYGLQGAAPVAAEISGASALYRAALPETDLRLTVRSGGVKEELILHSVTAGNSWVFPLRAKGVTPTVEQDGSVALRNRSGEVVGQIPVGFMHDSYMAPGSGEFTNSHAVAYDLTTTESGQPALRMTADAEWLRDPARVFPVTVDPSVTAGYDTTDDTYVQYGDDTNHSGDDNLAVGTWDSGTHRSISLLAFSNYGSAFNYKKLSSVKLKLYLTWQYNCTAQEFWVQPLTTSWSASTARYKGLPYAGPGLGSELVRASPNSAKACGNKVGDRSVGEWVTVNLPIATFQDWANGGANYGLALNTSQTNNPQFKRFTSRNGPNAVFTPYLEMTYTDNVAPQVNSQYPPHGHQVSTLTPELLANASDPDLFPSALSFDFLVYDRTATKIAESGWQPYMTWAVPAGKLKWSEAYTWTVIVKDGNQASTSQKLQSFSTGAQQPLLTGELTQNGERRFDPGKGNYTFSATDAAVPTAGPPLSIVRSYDSRSARRGAFGEGWSSLLDMRVVDPWSSIKSPPPHVLVTYPTGQVVSFGRNPDGSFVPPSGRFATFTEQPGGYELVDKDGTTYTFRGGISVPGQYDISAITDSNGRTLTFHYTFDSVVGRATTITTSSGRSLRLRWSTGAAQRVLSVTTDAATPGDDTTSSTWNYAYTDGLLTQVCPPTSTTRCTTYTYATNNRYPAAALDARPRDFWRLGESSGTTAANGVPASTGIRNGTYSGVTLGRPGALPGSSATAAGFNGSSSYVSLPVQDVDPAGYKSVSLWFQMTAGSTAGGTLFAYQTVPITSAAAQNWTPALYVGTDGKLRGEFWTGAVEPMVSGSVVNDGKWHHATLVGDKTSQTLYLDGAPQATLAKPLVQTPTLAKYVYVGAGETSSWPSRPTNSKGFFPGSIGEVAYFDRALSRFDVNDLDSANIAARPVESVVRPSGNVEATVTYDPAASRVTQVVDENGGVWKVGAGSVTGSYAVHSGAVLGANPADYWRFAESGTTEAVNEVNGGTATYNAVTLGTPGGPFDDPARGDDDTTVATFNGTSSFVELPVEDVPGVGPQSVALWFKTPAGYTGGGVLFGSQVNDVDGAASQTGGYSPNLYVGTDGKLRGKFWNGANTPITSTALVNDGKWHHAVLSAKSTSQTLYLDGVPVSTMAGNLASYGALKAYVGAGQAATWPAAPTNTRGYYKGDIAEVSYYRAELTAADAAAQFAARSKSSGVLVKTYEVTDPGNKRLRYVHDLADRKIEETDALGGSTRYGYDVNGFLRTTTDPNGNVTTTEHDPRGNVVSSTTCQDRSANKCSTNYYTYFVNSTTPAMWNNTSLLFSPGDFDGDGDTDLIYRNDTDTQLYLMRGNGEGGWLTSVPVQIGAPGWNTVDQMLSPGDFDGDGKPDIIYHLTGDANFYLLRGDGKGWWKSSESLKITSTFGATAQMVFSPGDFDGDGKRDILFRKSTDNNLYLVKGNGAGGWLTGTPVQVGTGWGSAELIFSPGDFDGDAKPDVLYRKSTDKGLYIVKGNGTGGWLTGTSVLVTAGWSGFDALLSPGDFTGDRKADVIRRGSTDRDLYLLRGNGTGGWATGSQEKLGAGGPDPRNDALLTVRDGRSSSATDNQFLTSYGYDRGGHRISVTDPLGRVTATSYTDGADPAQGGGVAPAGLASVVTSPGGARQRITYFSNGDIARIVDAVGKVTEYTYDGLGRVLTKTEKTETFPAGLVTRFEYDGLGRVVTRTDPAVTNRVTGAVHTAVTTSTYDDDGNMLSETVSDATGGDASRTESATYNSRGQQETSTDARSKTTRVEYDSFGRPVKEIAPDGGEVVTEYDANGQQVSTTLRGWTGNPGNPSPPRDLVLSSRAYDPAGRLASETDAMGWSTVYTYTDNGLTATVTRKDPSNGATFVAERTEYDGAGNPSTRTTNDGATTVVNTVDAANRVTRSLLDPNGLKRYTDYEYSADGQVAGRQLWTPEATWARYQTHYDAAGRKLAETVYLGGAPLGRWKFDGTTDAARTSDGTGNSSLTANGTVAWSADRDGAADLSGAGSLSTRSAMIDAARDFTVSAWASPADVTGTRKVLAGSGTAQDAFDLRLDGGRWKFVLRAVDDPDATTVAATSTSTPTAGAWTHLAGTYDVKTGTMRLYVNGVLEDTRTGARSFTTRAPFRIGAGSSAGVPADLWTGKIDDVHVYQRLLSDSDIARVTAGTAPAGNESVQRTSYTVDNGGLVRSVTDANGLTTDTEFDEAGRPTVTVQPAVNVETGGSSPVSARPISSAGYDTFGSVVETKDPNGNVTVQDYDAAGRVTATRMPSYTPPGGTPVEPVVRRSYDALGQLETETDALEKVTDYEYDQLGQLTAVTAPDGGVTRYTYDLAGDRLSTTDPTGGRTEATYDYMGRVLTSTDVVRQTGASYSSSYSYGPGGWLASQTSPDGVTGATTYNAAGEAITQTDGAGKTTQFGFDGIGRPNRTTLPDGTYTTATYDMASQPFTTTSWSATGSSLRTEKRYYDRGGRVVYQVDARETATRFGYDAAGRLSFQVEPISASDNITTFFGYDAAGNQTRMTDGRQNRFITTYNSWNLPESRIEPATSATPGAADRTFTVSYDASGRAVTQRSPGGVSVTNSYDEVGRLTQQVGAGAEATSPDRVFDYDRAGRLTSVSGTTGTNTFTYDDRGLLLSTEGPSGASSFAWSGDRKLARRTDAAGVTTFGYDSAGRPATASNPTTGVATSYTYNLLSQVQTIGYGSGGNVRTLSYDDLHRLTGDVLKTAGGQTVASVGYGYDANGNETSKTTTGFAGSSTNTYTYDLANRLTGWDNGSTPVVYAYDKSGNRVQAGSVTFSYDQRNQLTSSSNGTTYRYTPRGTLASATTAAGEMLTATDAFGQVRSQGLSGGGSQAYDYDGLGRLVRAGFQYTGTGNTLAADGVALYTRDMTDDLVGVRSAEENRYAWTDRHQDVVGQFGGTDPALSGSTAYDPLGRRLAGSGMLGNLGYQSEWTDSSNGRVNMWSRWYNPDTGQFDTRDSATLSPTPTSVTANRFAYADNNPLTVTDPTGHWPNWGNTFSSMKSGLSSAWNSTASSLSSAWHATTSTLSSAWNATTNWASQQWNRAKSWASQQWDRAKNWGSQQWNRAKNWATDTYHKAQKKVDDGRKWLAQKAAEAKRKAQQLASNIKQAGKNMVTKVMSNKLVAKTVNGIADAYKATEKWVQEHKADIAGFIVGAAVGIGCGALIGWTGVGAIACGALAGAAGSLVTGLMNGERGMDLLKTTALGALGGAVGGLGGIVGGRLAAAVGSRLSGFAGTLGGRVLGGAIGGGTADAMTQLATTGRINVTQVALATGVGALAGGLSKGRGSCHSFEPGTRVLMADGTTRPIRDVNIGDRVKATDPTTGKTVAKPVTALHLNRDRDLADVTVSIRPKGKAATQATLKTTQNHPFWSQSGRRWVTAGALAVGTALLSIGASSAAVADVRSHTGAQNMRDLTVADVHTYYVLAGTTPVLVHNCGTEPIKPTRTFRTESAIDNEPQGPLPRSAFNENGRNLADGDHHYVVMRDNSVRSMHSDDMFAIDETSGHTSLSGGEPVFMAGHFQASGGRISEFDNWSGHYSPNNAIPGYRPISDVARAALENNGFPGARSAAWDDITE</sequence>
<dbReference type="InterPro" id="IPR006558">
    <property type="entry name" value="LamG-like"/>
</dbReference>
<dbReference type="Gene3D" id="2.180.10.10">
    <property type="entry name" value="RHS repeat-associated core"/>
    <property type="match status" value="4"/>
</dbReference>
<dbReference type="KEGG" id="mfeu:H1D33_18210"/>
<dbReference type="NCBIfam" id="TIGR01443">
    <property type="entry name" value="intein_Cterm"/>
    <property type="match status" value="1"/>
</dbReference>
<evidence type="ECO:0000313" key="8">
    <source>
        <dbReference type="Proteomes" id="UP000510844"/>
    </source>
</evidence>
<feature type="domain" description="Hint" evidence="5">
    <location>
        <begin position="3506"/>
        <end position="3611"/>
    </location>
</feature>
<dbReference type="EMBL" id="CP059322">
    <property type="protein sequence ID" value="QLQ35328.1"/>
    <property type="molecule type" value="Genomic_DNA"/>
</dbReference>
<proteinExistence type="predicted"/>
<protein>
    <submittedName>
        <fullName evidence="7">LamG-like jellyroll fold domain-containing protein</fullName>
    </submittedName>
</protein>
<dbReference type="SUPFAM" id="SSF69318">
    <property type="entry name" value="Integrin alpha N-terminal domain"/>
    <property type="match status" value="1"/>
</dbReference>
<dbReference type="NCBIfam" id="TIGR03696">
    <property type="entry name" value="Rhs_assc_core"/>
    <property type="match status" value="1"/>
</dbReference>
<dbReference type="InterPro" id="IPR003587">
    <property type="entry name" value="Hint_dom_N"/>
</dbReference>
<dbReference type="InterPro" id="IPR028994">
    <property type="entry name" value="Integrin_alpha_N"/>
</dbReference>
<dbReference type="InterPro" id="IPR031325">
    <property type="entry name" value="RHS_repeat"/>
</dbReference>
<dbReference type="NCBIfam" id="TIGR01643">
    <property type="entry name" value="YD_repeat_2x"/>
    <property type="match status" value="7"/>
</dbReference>
<dbReference type="PANTHER" id="PTHR32305">
    <property type="match status" value="1"/>
</dbReference>
<feature type="region of interest" description="Disordered" evidence="4">
    <location>
        <begin position="33"/>
        <end position="128"/>
    </location>
</feature>
<dbReference type="PANTHER" id="PTHR32305:SF15">
    <property type="entry name" value="PROTEIN RHSA-RELATED"/>
    <property type="match status" value="1"/>
</dbReference>
<dbReference type="Gene3D" id="2.60.120.200">
    <property type="match status" value="3"/>
</dbReference>
<dbReference type="Pfam" id="PF05593">
    <property type="entry name" value="RHS_repeat"/>
    <property type="match status" value="8"/>
</dbReference>
<dbReference type="Pfam" id="PF20148">
    <property type="entry name" value="DUF6531"/>
    <property type="match status" value="1"/>
</dbReference>
<name>A0A7L6B031_9ACTN</name>
<dbReference type="InterPro" id="IPR022385">
    <property type="entry name" value="Rhs_assc_core"/>
</dbReference>
<dbReference type="SMART" id="SM00306">
    <property type="entry name" value="HintN"/>
    <property type="match status" value="1"/>
</dbReference>
<dbReference type="GO" id="GO:0016539">
    <property type="term" value="P:intein-mediated protein splicing"/>
    <property type="evidence" value="ECO:0007669"/>
    <property type="project" value="InterPro"/>
</dbReference>
<evidence type="ECO:0000256" key="4">
    <source>
        <dbReference type="SAM" id="MobiDB-lite"/>
    </source>
</evidence>
<dbReference type="InterPro" id="IPR006141">
    <property type="entry name" value="Intein_N"/>
</dbReference>
<feature type="compositionally biased region" description="Polar residues" evidence="4">
    <location>
        <begin position="54"/>
        <end position="64"/>
    </location>
</feature>
<dbReference type="SUPFAM" id="SSF51294">
    <property type="entry name" value="Hedgehog/intein (Hint) domain"/>
    <property type="match status" value="1"/>
</dbReference>